<dbReference type="GO" id="GO:0003684">
    <property type="term" value="F:damaged DNA binding"/>
    <property type="evidence" value="ECO:0007669"/>
    <property type="project" value="TreeGrafter"/>
</dbReference>
<dbReference type="GO" id="GO:0035861">
    <property type="term" value="C:site of double-strand break"/>
    <property type="evidence" value="ECO:0007669"/>
    <property type="project" value="TreeGrafter"/>
</dbReference>
<evidence type="ECO:0000256" key="1">
    <source>
        <dbReference type="ARBA" id="ARBA00004123"/>
    </source>
</evidence>
<dbReference type="GO" id="GO:0006260">
    <property type="term" value="P:DNA replication"/>
    <property type="evidence" value="ECO:0007669"/>
    <property type="project" value="InterPro"/>
</dbReference>
<dbReference type="EMBL" id="LBBL01000204">
    <property type="protein sequence ID" value="KKF93851.1"/>
    <property type="molecule type" value="Genomic_DNA"/>
</dbReference>
<evidence type="ECO:0000256" key="2">
    <source>
        <dbReference type="ARBA" id="ARBA00009761"/>
    </source>
</evidence>
<dbReference type="GO" id="GO:0005662">
    <property type="term" value="C:DNA replication factor A complex"/>
    <property type="evidence" value="ECO:0007669"/>
    <property type="project" value="TreeGrafter"/>
</dbReference>
<comment type="similarity">
    <text evidence="2">Belongs to the replication factor A protein 3 family.</text>
</comment>
<dbReference type="Gene3D" id="2.40.50.140">
    <property type="entry name" value="Nucleic acid-binding proteins"/>
    <property type="match status" value="1"/>
</dbReference>
<dbReference type="GO" id="GO:0006284">
    <property type="term" value="P:base-excision repair"/>
    <property type="evidence" value="ECO:0007669"/>
    <property type="project" value="TreeGrafter"/>
</dbReference>
<keyword evidence="3" id="KW-0539">Nucleus</keyword>
<gene>
    <name evidence="4" type="primary">ssb3</name>
    <name evidence="4" type="ORF">CFO_g3792</name>
</gene>
<dbReference type="GO" id="GO:0006289">
    <property type="term" value="P:nucleotide-excision repair"/>
    <property type="evidence" value="ECO:0007669"/>
    <property type="project" value="TreeGrafter"/>
</dbReference>
<evidence type="ECO:0000313" key="5">
    <source>
        <dbReference type="Proteomes" id="UP000034841"/>
    </source>
</evidence>
<protein>
    <submittedName>
        <fullName evidence="4">Replication factor A protein 3</fullName>
    </submittedName>
</protein>
<evidence type="ECO:0000256" key="3">
    <source>
        <dbReference type="ARBA" id="ARBA00023242"/>
    </source>
</evidence>
<reference evidence="4 5" key="1">
    <citation type="submission" date="2015-04" db="EMBL/GenBank/DDBJ databases">
        <title>Genome sequence of Ceratocystis platani, a major pathogen of plane trees.</title>
        <authorList>
            <person name="Belbahri L."/>
        </authorList>
    </citation>
    <scope>NUCLEOTIDE SEQUENCE [LARGE SCALE GENOMIC DNA]</scope>
    <source>
        <strain evidence="4 5">CFO</strain>
    </source>
</reference>
<dbReference type="OrthoDB" id="188186at2759"/>
<dbReference type="AlphaFoldDB" id="A0A0F8AZC6"/>
<dbReference type="InterPro" id="IPR012340">
    <property type="entry name" value="NA-bd_OB-fold"/>
</dbReference>
<keyword evidence="5" id="KW-1185">Reference proteome</keyword>
<organism evidence="4 5">
    <name type="scientific">Ceratocystis fimbriata f. sp. platani</name>
    <dbReference type="NCBI Taxonomy" id="88771"/>
    <lineage>
        <taxon>Eukaryota</taxon>
        <taxon>Fungi</taxon>
        <taxon>Dikarya</taxon>
        <taxon>Ascomycota</taxon>
        <taxon>Pezizomycotina</taxon>
        <taxon>Sordariomycetes</taxon>
        <taxon>Hypocreomycetidae</taxon>
        <taxon>Microascales</taxon>
        <taxon>Ceratocystidaceae</taxon>
        <taxon>Ceratocystis</taxon>
    </lineage>
</organism>
<dbReference type="PANTHER" id="PTHR15114">
    <property type="entry name" value="REPLICATION PROTEIN A3"/>
    <property type="match status" value="1"/>
</dbReference>
<accession>A0A0F8AZC6</accession>
<dbReference type="PANTHER" id="PTHR15114:SF1">
    <property type="entry name" value="REPLICATION PROTEIN A 14 KDA SUBUNIT"/>
    <property type="match status" value="1"/>
</dbReference>
<dbReference type="GO" id="GO:0003697">
    <property type="term" value="F:single-stranded DNA binding"/>
    <property type="evidence" value="ECO:0007669"/>
    <property type="project" value="TreeGrafter"/>
</dbReference>
<evidence type="ECO:0000313" key="4">
    <source>
        <dbReference type="EMBL" id="KKF93851.1"/>
    </source>
</evidence>
<proteinExistence type="inferred from homology"/>
<dbReference type="CDD" id="cd04479">
    <property type="entry name" value="RPA3"/>
    <property type="match status" value="1"/>
</dbReference>
<name>A0A0F8AZC6_CERFI</name>
<dbReference type="GO" id="GO:0006298">
    <property type="term" value="P:mismatch repair"/>
    <property type="evidence" value="ECO:0007669"/>
    <property type="project" value="TreeGrafter"/>
</dbReference>
<comment type="subcellular location">
    <subcellularLocation>
        <location evidence="1">Nucleus</location>
    </subcellularLocation>
</comment>
<sequence length="108" mass="11867">MADNISTPRITAPYLDRYINQNVILVGRVAELRGDTAMIESDGMVTVVLNREAHLSINNGVHLIGKVNSDLTLKVLSAGDLGPDVDYNMYHDVVQATHQFKSIFVVEA</sequence>
<dbReference type="Proteomes" id="UP000034841">
    <property type="component" value="Unassembled WGS sequence"/>
</dbReference>
<dbReference type="Pfam" id="PF08661">
    <property type="entry name" value="Rep_fac-A_3"/>
    <property type="match status" value="1"/>
</dbReference>
<dbReference type="GO" id="GO:0000724">
    <property type="term" value="P:double-strand break repair via homologous recombination"/>
    <property type="evidence" value="ECO:0007669"/>
    <property type="project" value="TreeGrafter"/>
</dbReference>
<dbReference type="InterPro" id="IPR013970">
    <property type="entry name" value="Rfa2"/>
</dbReference>
<comment type="caution">
    <text evidence="4">The sequence shown here is derived from an EMBL/GenBank/DDBJ whole genome shotgun (WGS) entry which is preliminary data.</text>
</comment>
<dbReference type="SUPFAM" id="SSF50249">
    <property type="entry name" value="Nucleic acid-binding proteins"/>
    <property type="match status" value="1"/>
</dbReference>